<name>A0A6C0DSC1_9ZZZZ</name>
<dbReference type="InterPro" id="IPR029054">
    <property type="entry name" value="dUTPase-like"/>
</dbReference>
<comment type="similarity">
    <text evidence="1">Belongs to the dUTPase family.</text>
</comment>
<protein>
    <recommendedName>
        <fullName evidence="2">dUTP diphosphatase</fullName>
        <ecNumber evidence="2">3.6.1.23</ecNumber>
    </recommendedName>
</protein>
<dbReference type="SUPFAM" id="SSF51283">
    <property type="entry name" value="dUTPase-like"/>
    <property type="match status" value="1"/>
</dbReference>
<dbReference type="Gene3D" id="2.70.40.10">
    <property type="match status" value="1"/>
</dbReference>
<dbReference type="AlphaFoldDB" id="A0A6C0DSC1"/>
<dbReference type="GO" id="GO:0046081">
    <property type="term" value="P:dUTP catabolic process"/>
    <property type="evidence" value="ECO:0007669"/>
    <property type="project" value="InterPro"/>
</dbReference>
<dbReference type="GO" id="GO:0006226">
    <property type="term" value="P:dUMP biosynthetic process"/>
    <property type="evidence" value="ECO:0007669"/>
    <property type="project" value="InterPro"/>
</dbReference>
<evidence type="ECO:0000256" key="1">
    <source>
        <dbReference type="ARBA" id="ARBA00006581"/>
    </source>
</evidence>
<dbReference type="InterPro" id="IPR036157">
    <property type="entry name" value="dUTPase-like_sf"/>
</dbReference>
<accession>A0A6C0DSC1</accession>
<proteinExistence type="inferred from homology"/>
<reference evidence="5" key="1">
    <citation type="journal article" date="2020" name="Nature">
        <title>Giant virus diversity and host interactions through global metagenomics.</title>
        <authorList>
            <person name="Schulz F."/>
            <person name="Roux S."/>
            <person name="Paez-Espino D."/>
            <person name="Jungbluth S."/>
            <person name="Walsh D.A."/>
            <person name="Denef V.J."/>
            <person name="McMahon K.D."/>
            <person name="Konstantinidis K.T."/>
            <person name="Eloe-Fadrosh E.A."/>
            <person name="Kyrpides N.C."/>
            <person name="Woyke T."/>
        </authorList>
    </citation>
    <scope>NUCLEOTIDE SEQUENCE</scope>
    <source>
        <strain evidence="5">GVMAG-M-3300023174-3</strain>
    </source>
</reference>
<dbReference type="PANTHER" id="PTHR11241">
    <property type="entry name" value="DEOXYURIDINE 5'-TRIPHOSPHATE NUCLEOTIDOHYDROLASE"/>
    <property type="match status" value="1"/>
</dbReference>
<dbReference type="GO" id="GO:0000287">
    <property type="term" value="F:magnesium ion binding"/>
    <property type="evidence" value="ECO:0007669"/>
    <property type="project" value="InterPro"/>
</dbReference>
<dbReference type="EMBL" id="MN739648">
    <property type="protein sequence ID" value="QHT18065.1"/>
    <property type="molecule type" value="Genomic_DNA"/>
</dbReference>
<dbReference type="EC" id="3.6.1.23" evidence="2"/>
<evidence type="ECO:0000256" key="2">
    <source>
        <dbReference type="ARBA" id="ARBA00012379"/>
    </source>
</evidence>
<feature type="domain" description="dUTPase-like" evidence="4">
    <location>
        <begin position="86"/>
        <end position="194"/>
    </location>
</feature>
<dbReference type="PANTHER" id="PTHR11241:SF0">
    <property type="entry name" value="DEOXYURIDINE 5'-TRIPHOSPHATE NUCLEOTIDOHYDROLASE"/>
    <property type="match status" value="1"/>
</dbReference>
<evidence type="ECO:0000313" key="5">
    <source>
        <dbReference type="EMBL" id="QHT18065.1"/>
    </source>
</evidence>
<organism evidence="5">
    <name type="scientific">viral metagenome</name>
    <dbReference type="NCBI Taxonomy" id="1070528"/>
    <lineage>
        <taxon>unclassified sequences</taxon>
        <taxon>metagenomes</taxon>
        <taxon>organismal metagenomes</taxon>
    </lineage>
</organism>
<keyword evidence="3" id="KW-0546">Nucleotide metabolism</keyword>
<dbReference type="GO" id="GO:0004170">
    <property type="term" value="F:dUTP diphosphatase activity"/>
    <property type="evidence" value="ECO:0007669"/>
    <property type="project" value="UniProtKB-EC"/>
</dbReference>
<dbReference type="Pfam" id="PF00692">
    <property type="entry name" value="dUTPase"/>
    <property type="match status" value="1"/>
</dbReference>
<sequence length="195" mass="21709">MSAFDHRIQNIYNNVRNVHACPFAILKLAVNTNNNALTTLYEQKVQSHNTSIMNNVFADSGFDLFVPDITTFDKEIDSKFIDFQVKAEMVYCDVTNNAMKTCAYVIYPRSSISKTPLMLANHTGIIDAGYRGSLIGAFRWLRGESTSQEAYVVEKNTRLAQICHPTLCPIYVVMVDENELSSTERGSGGFGSTGV</sequence>
<evidence type="ECO:0000259" key="4">
    <source>
        <dbReference type="Pfam" id="PF00692"/>
    </source>
</evidence>
<evidence type="ECO:0000256" key="3">
    <source>
        <dbReference type="ARBA" id="ARBA00023080"/>
    </source>
</evidence>
<dbReference type="InterPro" id="IPR008181">
    <property type="entry name" value="dUTPase"/>
</dbReference>